<dbReference type="AlphaFoldDB" id="A0ABD2LJ27"/>
<keyword evidence="3" id="KW-1185">Reference proteome</keyword>
<evidence type="ECO:0000256" key="1">
    <source>
        <dbReference type="SAM" id="MobiDB-lite"/>
    </source>
</evidence>
<feature type="compositionally biased region" description="Low complexity" evidence="1">
    <location>
        <begin position="315"/>
        <end position="366"/>
    </location>
</feature>
<evidence type="ECO:0000313" key="3">
    <source>
        <dbReference type="Proteomes" id="UP001620626"/>
    </source>
</evidence>
<feature type="region of interest" description="Disordered" evidence="1">
    <location>
        <begin position="285"/>
        <end position="490"/>
    </location>
</feature>
<evidence type="ECO:0000313" key="2">
    <source>
        <dbReference type="EMBL" id="KAL3115123.1"/>
    </source>
</evidence>
<feature type="compositionally biased region" description="Basic and acidic residues" evidence="1">
    <location>
        <begin position="474"/>
        <end position="490"/>
    </location>
</feature>
<feature type="compositionally biased region" description="Low complexity" evidence="1">
    <location>
        <begin position="436"/>
        <end position="446"/>
    </location>
</feature>
<feature type="compositionally biased region" description="Low complexity" evidence="1">
    <location>
        <begin position="456"/>
        <end position="473"/>
    </location>
</feature>
<feature type="compositionally biased region" description="Low complexity" evidence="1">
    <location>
        <begin position="228"/>
        <end position="251"/>
    </location>
</feature>
<accession>A0ABD2LJ27</accession>
<dbReference type="EMBL" id="JBICBT010000396">
    <property type="protein sequence ID" value="KAL3115123.1"/>
    <property type="molecule type" value="Genomic_DNA"/>
</dbReference>
<comment type="caution">
    <text evidence="2">The sequence shown here is derived from an EMBL/GenBank/DDBJ whole genome shotgun (WGS) entry which is preliminary data.</text>
</comment>
<proteinExistence type="predicted"/>
<dbReference type="Proteomes" id="UP001620626">
    <property type="component" value="Unassembled WGS sequence"/>
</dbReference>
<gene>
    <name evidence="2" type="ORF">niasHT_018673</name>
</gene>
<sequence length="490" mass="52054">MHTDEDLADDGTESYTFRSLIYYEKKQCSKCKKLRKWYIVEFDMTNPITTHWGLCRYLVDEGCLDNSGFALGILWEKITQLASSGLDILSLSNRICAQMEGPDEDEFTIVGWDPKKKVVMDLEAAIYSAQTTERSFTLTDTDGMVEHDGHTADTEIGVMETVQTSSIDTPPLSNTQPVRQSLPPISLLLSNIPQTSAFQPCFPRLTCNTRHVRQLHTALHQSNADGESSSNNRCSSAMSMSSSSSSASSNSGRKRPTTTETDFRKIAKIQKHNYRCDNGNGCLDCDLPRKKKKGDKKSSRKKEGKKEEKPSTGDAAAATTPAAAATTPATAATTPATAGAAPTKEQPPAAAVEAATPRAAAEPAADAAKEEPKSAETTTDQPPGDAPAADGAAEPKEEQPSAETKTDQPPGDAPAADGAAEPKEEQPSAETKTDQPPGDAPAADGAAEPKEEQPSAETTTDPPTGDAAAADGAAEPKEEQPETDKPAADE</sequence>
<name>A0ABD2LJ27_9BILA</name>
<feature type="compositionally biased region" description="Low complexity" evidence="1">
    <location>
        <begin position="382"/>
        <end position="392"/>
    </location>
</feature>
<reference evidence="2 3" key="1">
    <citation type="submission" date="2024-10" db="EMBL/GenBank/DDBJ databases">
        <authorList>
            <person name="Kim D."/>
        </authorList>
    </citation>
    <scope>NUCLEOTIDE SEQUENCE [LARGE SCALE GENOMIC DNA]</scope>
    <source>
        <strain evidence="2">BH-2024</strain>
    </source>
</reference>
<protein>
    <submittedName>
        <fullName evidence="2">Uncharacterized protein</fullName>
    </submittedName>
</protein>
<feature type="region of interest" description="Disordered" evidence="1">
    <location>
        <begin position="220"/>
        <end position="264"/>
    </location>
</feature>
<feature type="compositionally biased region" description="Basic residues" evidence="1">
    <location>
        <begin position="289"/>
        <end position="303"/>
    </location>
</feature>
<feature type="compositionally biased region" description="Low complexity" evidence="1">
    <location>
        <begin position="409"/>
        <end position="419"/>
    </location>
</feature>
<organism evidence="2 3">
    <name type="scientific">Heterodera trifolii</name>
    <dbReference type="NCBI Taxonomy" id="157864"/>
    <lineage>
        <taxon>Eukaryota</taxon>
        <taxon>Metazoa</taxon>
        <taxon>Ecdysozoa</taxon>
        <taxon>Nematoda</taxon>
        <taxon>Chromadorea</taxon>
        <taxon>Rhabditida</taxon>
        <taxon>Tylenchina</taxon>
        <taxon>Tylenchomorpha</taxon>
        <taxon>Tylenchoidea</taxon>
        <taxon>Heteroderidae</taxon>
        <taxon>Heteroderinae</taxon>
        <taxon>Heterodera</taxon>
    </lineage>
</organism>